<dbReference type="PANTHER" id="PTHR28055">
    <property type="entry name" value="ALTERED INHERITANCE OF MITOCHONDRIA PROTEIN 41, MITOCHONDRIAL"/>
    <property type="match status" value="1"/>
</dbReference>
<gene>
    <name evidence="1" type="primary">AIM41</name>
    <name evidence="3" type="ORF">K489DRAFT_383726</name>
</gene>
<dbReference type="PANTHER" id="PTHR28055:SF1">
    <property type="entry name" value="ALTERED INHERITANCE OF MITOCHONDRIA PROTEIN 41, MITOCHONDRIAL"/>
    <property type="match status" value="1"/>
</dbReference>
<reference evidence="3" key="3">
    <citation type="submission" date="2025-08" db="UniProtKB">
        <authorList>
            <consortium name="RefSeq"/>
        </authorList>
    </citation>
    <scope>IDENTIFICATION</scope>
    <source>
        <strain evidence="3">CBS 342.82</strain>
    </source>
</reference>
<name>A0A6J3LV12_9PEZI</name>
<keyword evidence="2" id="KW-1185">Reference proteome</keyword>
<reference evidence="3" key="1">
    <citation type="submission" date="2020-01" db="EMBL/GenBank/DDBJ databases">
        <authorList>
            <consortium name="DOE Joint Genome Institute"/>
            <person name="Haridas S."/>
            <person name="Albert R."/>
            <person name="Binder M."/>
            <person name="Bloem J."/>
            <person name="Labutti K."/>
            <person name="Salamov A."/>
            <person name="Andreopoulos B."/>
            <person name="Baker S.E."/>
            <person name="Barry K."/>
            <person name="Bills G."/>
            <person name="Bluhm B.H."/>
            <person name="Cannon C."/>
            <person name="Castanera R."/>
            <person name="Culley D.E."/>
            <person name="Daum C."/>
            <person name="Ezra D."/>
            <person name="Gonzalez J.B."/>
            <person name="Henrissat B."/>
            <person name="Kuo A."/>
            <person name="Liang C."/>
            <person name="Lipzen A."/>
            <person name="Lutzoni F."/>
            <person name="Magnuson J."/>
            <person name="Mondo S."/>
            <person name="Nolan M."/>
            <person name="Ohm R."/>
            <person name="Pangilinan J."/>
            <person name="Park H.-J."/>
            <person name="Ramirez L."/>
            <person name="Alfaro M."/>
            <person name="Sun H."/>
            <person name="Tritt A."/>
            <person name="Yoshinaga Y."/>
            <person name="Zwiers L.-H."/>
            <person name="Turgeon B.G."/>
            <person name="Goodwin S.B."/>
            <person name="Spatafora J.W."/>
            <person name="Crous P.W."/>
            <person name="Grigoriev I.V."/>
        </authorList>
    </citation>
    <scope>NUCLEOTIDE SEQUENCE</scope>
    <source>
        <strain evidence="3">CBS 342.82</strain>
    </source>
</reference>
<dbReference type="AlphaFoldDB" id="A0A6J3LV12"/>
<dbReference type="InterPro" id="IPR003789">
    <property type="entry name" value="Asn/Gln_tRNA_amidoTrase-B-like"/>
</dbReference>
<sequence>MASKARMIFPSRVWMRSGPMQKVYNCARCRFYAAEASSSNPPSSPLLVQLRTDLKTAMRAKDTARLSVIRALLAEVTNAAKTSRAIETDVQVLSLIRKRIAAAKEAGESFKAAGREDLSQQEDAQATVLQEYASNVDTVSEAEMKEAVEQAITSLDAKSRNLGIVMKVLTGSGGKLAGRPVVGKDLAAIISRAL</sequence>
<protein>
    <recommendedName>
        <fullName evidence="1">Altered inheritance of mitochondria protein 41</fullName>
    </recommendedName>
</protein>
<dbReference type="Gene3D" id="1.10.1510.10">
    <property type="entry name" value="Uncharacterised protein YqeY/AIM41 PF09424, N-terminal domain"/>
    <property type="match status" value="1"/>
</dbReference>
<proteinExistence type="inferred from homology"/>
<comment type="similarity">
    <text evidence="1">Belongs to the AIM41 family.</text>
</comment>
<dbReference type="GO" id="GO:0005739">
    <property type="term" value="C:mitochondrion"/>
    <property type="evidence" value="ECO:0007669"/>
    <property type="project" value="UniProtKB-SubCell"/>
</dbReference>
<dbReference type="Proteomes" id="UP000504637">
    <property type="component" value="Unplaced"/>
</dbReference>
<dbReference type="SUPFAM" id="SSF89095">
    <property type="entry name" value="GatB/YqeY motif"/>
    <property type="match status" value="1"/>
</dbReference>
<dbReference type="GO" id="GO:0016884">
    <property type="term" value="F:carbon-nitrogen ligase activity, with glutamine as amido-N-donor"/>
    <property type="evidence" value="ECO:0007669"/>
    <property type="project" value="UniProtKB-UniRule"/>
</dbReference>
<dbReference type="Pfam" id="PF09424">
    <property type="entry name" value="YqeY"/>
    <property type="match status" value="1"/>
</dbReference>
<evidence type="ECO:0000313" key="2">
    <source>
        <dbReference type="Proteomes" id="UP000504637"/>
    </source>
</evidence>
<evidence type="ECO:0000256" key="1">
    <source>
        <dbReference type="RuleBase" id="RU365099"/>
    </source>
</evidence>
<dbReference type="InterPro" id="IPR019004">
    <property type="entry name" value="YqeY/Aim41"/>
</dbReference>
<dbReference type="OrthoDB" id="538640at2759"/>
<comment type="subcellular location">
    <subcellularLocation>
        <location evidence="1">Mitochondrion</location>
    </subcellularLocation>
</comment>
<dbReference type="RefSeq" id="XP_033456544.1">
    <property type="nucleotide sequence ID" value="XM_033605685.1"/>
</dbReference>
<accession>A0A6J3LV12</accession>
<organism evidence="3">
    <name type="scientific">Dissoconium aciculare CBS 342.82</name>
    <dbReference type="NCBI Taxonomy" id="1314786"/>
    <lineage>
        <taxon>Eukaryota</taxon>
        <taxon>Fungi</taxon>
        <taxon>Dikarya</taxon>
        <taxon>Ascomycota</taxon>
        <taxon>Pezizomycotina</taxon>
        <taxon>Dothideomycetes</taxon>
        <taxon>Dothideomycetidae</taxon>
        <taxon>Mycosphaerellales</taxon>
        <taxon>Dissoconiaceae</taxon>
        <taxon>Dissoconium</taxon>
    </lineage>
</organism>
<reference evidence="3" key="2">
    <citation type="submission" date="2020-04" db="EMBL/GenBank/DDBJ databases">
        <authorList>
            <consortium name="NCBI Genome Project"/>
        </authorList>
    </citation>
    <scope>NUCLEOTIDE SEQUENCE</scope>
    <source>
        <strain evidence="3">CBS 342.82</strain>
    </source>
</reference>
<dbReference type="InterPro" id="IPR042184">
    <property type="entry name" value="YqeY/Aim41_N"/>
</dbReference>
<evidence type="ECO:0000313" key="3">
    <source>
        <dbReference type="RefSeq" id="XP_033456544.1"/>
    </source>
</evidence>
<keyword evidence="1" id="KW-0496">Mitochondrion</keyword>